<name>A0A090G5T4_MESPL</name>
<dbReference type="Proteomes" id="UP000046122">
    <property type="component" value="Unassembled WGS sequence"/>
</dbReference>
<proteinExistence type="predicted"/>
<dbReference type="AlphaFoldDB" id="A0A090G5T4"/>
<organism evidence="1 2">
    <name type="scientific">Mesorhizobium plurifarium</name>
    <dbReference type="NCBI Taxonomy" id="69974"/>
    <lineage>
        <taxon>Bacteria</taxon>
        <taxon>Pseudomonadati</taxon>
        <taxon>Pseudomonadota</taxon>
        <taxon>Alphaproteobacteria</taxon>
        <taxon>Hyphomicrobiales</taxon>
        <taxon>Phyllobacteriaceae</taxon>
        <taxon>Mesorhizobium</taxon>
    </lineage>
</organism>
<accession>A0A090G5T4</accession>
<evidence type="ECO:0000313" key="2">
    <source>
        <dbReference type="Proteomes" id="UP000046122"/>
    </source>
</evidence>
<sequence length="77" mass="8498">MPLKDLMGEWTDVADRPMMKSPSHLSDTKPAFARGLLQLLEQHGGDAPMGPKTVRSTVLTTEEQAAILAFRKHTLLL</sequence>
<evidence type="ECO:0000313" key="1">
    <source>
        <dbReference type="EMBL" id="CDX52834.1"/>
    </source>
</evidence>
<dbReference type="EMBL" id="CCNE01000009">
    <property type="protein sequence ID" value="CDX52834.1"/>
    <property type="molecule type" value="Genomic_DNA"/>
</dbReference>
<gene>
    <name evidence="1" type="ORF">MPL3365_170120</name>
</gene>
<reference evidence="1 2" key="1">
    <citation type="submission" date="2014-08" db="EMBL/GenBank/DDBJ databases">
        <authorList>
            <person name="Moulin Lionel"/>
        </authorList>
    </citation>
    <scope>NUCLEOTIDE SEQUENCE [LARGE SCALE GENOMIC DNA]</scope>
</reference>
<protein>
    <submittedName>
        <fullName evidence="1">Uncharacterized protein</fullName>
    </submittedName>
</protein>